<dbReference type="SUPFAM" id="SSF88659">
    <property type="entry name" value="Sigma3 and sigma4 domains of RNA polymerase sigma factors"/>
    <property type="match status" value="1"/>
</dbReference>
<feature type="domain" description="RNA polymerase sigma factor 70 region 4 type 2" evidence="7">
    <location>
        <begin position="113"/>
        <end position="164"/>
    </location>
</feature>
<dbReference type="InterPro" id="IPR013324">
    <property type="entry name" value="RNA_pol_sigma_r3/r4-like"/>
</dbReference>
<dbReference type="InterPro" id="IPR007627">
    <property type="entry name" value="RNA_pol_sigma70_r2"/>
</dbReference>
<dbReference type="CDD" id="cd06171">
    <property type="entry name" value="Sigma70_r4"/>
    <property type="match status" value="1"/>
</dbReference>
<sequence>MELAATAPEDTFRGLYAAHFDAVLGYALRRTDRPEDAADVAAETFVVAWRRLRHVPHGESARPWLYGVARRVLANHRRGESRRAALGARLRIQLVSAVRDSAGWADETVHRADVTAAMARLSARDEEVLQLHLWEGLESREIGEVLGLPATVVRPRLSRAKARLRALLGDDPGADCNDAGPGGHPPSRNRELAAKEEQS</sequence>
<feature type="region of interest" description="Disordered" evidence="5">
    <location>
        <begin position="169"/>
        <end position="199"/>
    </location>
</feature>
<dbReference type="InterPro" id="IPR039425">
    <property type="entry name" value="RNA_pol_sigma-70-like"/>
</dbReference>
<comment type="similarity">
    <text evidence="1">Belongs to the sigma-70 factor family. ECF subfamily.</text>
</comment>
<evidence type="ECO:0000313" key="9">
    <source>
        <dbReference type="Proteomes" id="UP001501821"/>
    </source>
</evidence>
<keyword evidence="2" id="KW-0805">Transcription regulation</keyword>
<dbReference type="InterPro" id="IPR013325">
    <property type="entry name" value="RNA_pol_sigma_r2"/>
</dbReference>
<feature type="domain" description="RNA polymerase sigma-70 region 2" evidence="6">
    <location>
        <begin position="15"/>
        <end position="83"/>
    </location>
</feature>
<evidence type="ECO:0000259" key="6">
    <source>
        <dbReference type="Pfam" id="PF04542"/>
    </source>
</evidence>
<dbReference type="Proteomes" id="UP001501821">
    <property type="component" value="Unassembled WGS sequence"/>
</dbReference>
<dbReference type="Pfam" id="PF08281">
    <property type="entry name" value="Sigma70_r4_2"/>
    <property type="match status" value="1"/>
</dbReference>
<keyword evidence="4" id="KW-0804">Transcription</keyword>
<evidence type="ECO:0000256" key="4">
    <source>
        <dbReference type="ARBA" id="ARBA00023163"/>
    </source>
</evidence>
<gene>
    <name evidence="8" type="ORF">GCM10022242_30840</name>
</gene>
<evidence type="ECO:0000256" key="5">
    <source>
        <dbReference type="SAM" id="MobiDB-lite"/>
    </source>
</evidence>
<dbReference type="RefSeq" id="WP_344777027.1">
    <property type="nucleotide sequence ID" value="NZ_BAABAH010000012.1"/>
</dbReference>
<proteinExistence type="inferred from homology"/>
<dbReference type="SUPFAM" id="SSF88946">
    <property type="entry name" value="Sigma2 domain of RNA polymerase sigma factors"/>
    <property type="match status" value="1"/>
</dbReference>
<dbReference type="InterPro" id="IPR014284">
    <property type="entry name" value="RNA_pol_sigma-70_dom"/>
</dbReference>
<feature type="compositionally biased region" description="Basic and acidic residues" evidence="5">
    <location>
        <begin position="188"/>
        <end position="199"/>
    </location>
</feature>
<reference evidence="9" key="1">
    <citation type="journal article" date="2019" name="Int. J. Syst. Evol. Microbiol.">
        <title>The Global Catalogue of Microorganisms (GCM) 10K type strain sequencing project: providing services to taxonomists for standard genome sequencing and annotation.</title>
        <authorList>
            <consortium name="The Broad Institute Genomics Platform"/>
            <consortium name="The Broad Institute Genome Sequencing Center for Infectious Disease"/>
            <person name="Wu L."/>
            <person name="Ma J."/>
        </authorList>
    </citation>
    <scope>NUCLEOTIDE SEQUENCE [LARGE SCALE GENOMIC DNA]</scope>
    <source>
        <strain evidence="9">JCM 16953</strain>
    </source>
</reference>
<dbReference type="EMBL" id="BAABAH010000012">
    <property type="protein sequence ID" value="GAA3827400.1"/>
    <property type="molecule type" value="Genomic_DNA"/>
</dbReference>
<dbReference type="Pfam" id="PF04542">
    <property type="entry name" value="Sigma70_r2"/>
    <property type="match status" value="1"/>
</dbReference>
<organism evidence="8 9">
    <name type="scientific">Nocardioides panacisoli</name>
    <dbReference type="NCBI Taxonomy" id="627624"/>
    <lineage>
        <taxon>Bacteria</taxon>
        <taxon>Bacillati</taxon>
        <taxon>Actinomycetota</taxon>
        <taxon>Actinomycetes</taxon>
        <taxon>Propionibacteriales</taxon>
        <taxon>Nocardioidaceae</taxon>
        <taxon>Nocardioides</taxon>
    </lineage>
</organism>
<evidence type="ECO:0000256" key="1">
    <source>
        <dbReference type="ARBA" id="ARBA00010641"/>
    </source>
</evidence>
<dbReference type="Gene3D" id="1.10.1740.10">
    <property type="match status" value="1"/>
</dbReference>
<dbReference type="PANTHER" id="PTHR43133:SF25">
    <property type="entry name" value="RNA POLYMERASE SIGMA FACTOR RFAY-RELATED"/>
    <property type="match status" value="1"/>
</dbReference>
<evidence type="ECO:0000256" key="3">
    <source>
        <dbReference type="ARBA" id="ARBA00023082"/>
    </source>
</evidence>
<keyword evidence="9" id="KW-1185">Reference proteome</keyword>
<dbReference type="NCBIfam" id="TIGR02937">
    <property type="entry name" value="sigma70-ECF"/>
    <property type="match status" value="1"/>
</dbReference>
<evidence type="ECO:0000256" key="2">
    <source>
        <dbReference type="ARBA" id="ARBA00023015"/>
    </source>
</evidence>
<dbReference type="Gene3D" id="1.10.10.10">
    <property type="entry name" value="Winged helix-like DNA-binding domain superfamily/Winged helix DNA-binding domain"/>
    <property type="match status" value="1"/>
</dbReference>
<protein>
    <submittedName>
        <fullName evidence="8">Sigma-70 family RNA polymerase sigma factor</fullName>
    </submittedName>
</protein>
<keyword evidence="3" id="KW-0731">Sigma factor</keyword>
<evidence type="ECO:0000313" key="8">
    <source>
        <dbReference type="EMBL" id="GAA3827400.1"/>
    </source>
</evidence>
<dbReference type="InterPro" id="IPR013249">
    <property type="entry name" value="RNA_pol_sigma70_r4_t2"/>
</dbReference>
<comment type="caution">
    <text evidence="8">The sequence shown here is derived from an EMBL/GenBank/DDBJ whole genome shotgun (WGS) entry which is preliminary data.</text>
</comment>
<evidence type="ECO:0000259" key="7">
    <source>
        <dbReference type="Pfam" id="PF08281"/>
    </source>
</evidence>
<name>A0ABP7IUI2_9ACTN</name>
<dbReference type="InterPro" id="IPR036388">
    <property type="entry name" value="WH-like_DNA-bd_sf"/>
</dbReference>
<dbReference type="PANTHER" id="PTHR43133">
    <property type="entry name" value="RNA POLYMERASE ECF-TYPE SIGMA FACTO"/>
    <property type="match status" value="1"/>
</dbReference>
<accession>A0ABP7IUI2</accession>